<sequence>MFKKLLFIFSLLAFAFLFAKSLNPPSAKKIFDMLWIEYNRWRYPLYNDGRFGIDVTTGTGEAGGSWPRPLKNFYIFGAGIWIGAINSQGETLVSCGYDPNSGSSELWPEIYSRYTGTPSDPADCIYHFPDKWPPPKDKFPMAPQDTISGKDVWCCFSDAHAPQHKPGDTKPMGVDVYLTAYHWNLPSTRDIFFLKYDVKNVSGDTLRNMYIGVVLDADVGAYSDDMMAMVYDAATRRPRKYVYNQAKTDSIFVDNLAWIYDSDNRENPSTKWEKGTPGAVAYDFLQSPYALWDGIDNDGDGLIDFQEVDSAYIVNNRPDLIDSDDDGFPAWRDFSEIEQLGMTSCKRWPIENDPRTDVEKYLVLAGYDHTTREYKPYDYIDETPADKRFLQSSGPFNLPPDSIATLVVAVIAAKYGEEGQPYNQRDTWDLARASAEAQRCYDKNWLLPAPPFPPIVTAMPQDNRVILSWDNRMEKIPDPYYKIARMTGDTTYREYDFEGYKVYKSLDGIEWELKAICDLKNNIKYADTFKTIKIIGKDTTYSESIFVWANDKGTFYYYVDDSVINGQTYYYAVTAFDYNKQRGEILILESGIQGIEVTPRREAGNYQAPKGEIKMLTGDSLNNKFKFDLLFTVPYLAKNKEYLLTFLDPICDSANKQPIYQALITDTTYSETLITYNLPYTLGKNEKFYFPFFDGMNLTFTMKLDTAKAEPFVAFEIKNVNGSYSEESLKAKECPEASWAFRGSDYRLIWGRKPEGGLTLAEVYDLTNGVKVEYNPLFNQGRYYNYGNCWAFQSGRTTPPSDTLRDNEIFIYLPGGYVQIRKGGAINPQIKQMIQPGDTWYIYSNKLYGTAPSYNKFKITTTGMEFTDMAGQKLNVKVVPNPYIITNKWEKTTLSRRLQFVNLPNECTIRIFNLAGDLVKIIEHKESEKGTNNNKFGGTEEWNLLNQHDQKVSSGVYIFHIDSKYGKQIGKFAIIM</sequence>
<organism evidence="2">
    <name type="scientific">candidate division WOR-3 bacterium</name>
    <dbReference type="NCBI Taxonomy" id="2052148"/>
    <lineage>
        <taxon>Bacteria</taxon>
        <taxon>Bacteria division WOR-3</taxon>
    </lineage>
</organism>
<dbReference type="AlphaFoldDB" id="A0A7V5XZC6"/>
<dbReference type="PROSITE" id="PS00018">
    <property type="entry name" value="EF_HAND_1"/>
    <property type="match status" value="1"/>
</dbReference>
<evidence type="ECO:0008006" key="3">
    <source>
        <dbReference type="Google" id="ProtNLM"/>
    </source>
</evidence>
<dbReference type="EMBL" id="DTHS01000008">
    <property type="protein sequence ID" value="HHR48133.1"/>
    <property type="molecule type" value="Genomic_DNA"/>
</dbReference>
<reference evidence="2" key="1">
    <citation type="journal article" date="2020" name="mSystems">
        <title>Genome- and Community-Level Interaction Insights into Carbon Utilization and Element Cycling Functions of Hydrothermarchaeota in Hydrothermal Sediment.</title>
        <authorList>
            <person name="Zhou Z."/>
            <person name="Liu Y."/>
            <person name="Xu W."/>
            <person name="Pan J."/>
            <person name="Luo Z.H."/>
            <person name="Li M."/>
        </authorList>
    </citation>
    <scope>NUCLEOTIDE SEQUENCE [LARGE SCALE GENOMIC DNA]</scope>
    <source>
        <strain evidence="2">SpSt-791</strain>
    </source>
</reference>
<dbReference type="InterPro" id="IPR013783">
    <property type="entry name" value="Ig-like_fold"/>
</dbReference>
<evidence type="ECO:0000313" key="2">
    <source>
        <dbReference type="EMBL" id="HHR48133.1"/>
    </source>
</evidence>
<comment type="caution">
    <text evidence="2">The sequence shown here is derived from an EMBL/GenBank/DDBJ whole genome shotgun (WGS) entry which is preliminary data.</text>
</comment>
<dbReference type="Gene3D" id="2.60.40.10">
    <property type="entry name" value="Immunoglobulins"/>
    <property type="match status" value="1"/>
</dbReference>
<feature type="chain" id="PRO_5031529898" description="T9SS type A sorting domain-containing protein" evidence="1">
    <location>
        <begin position="20"/>
        <end position="976"/>
    </location>
</feature>
<name>A0A7V5XZC6_UNCW3</name>
<accession>A0A7V5XZC6</accession>
<dbReference type="Gene3D" id="2.60.40.4070">
    <property type="match status" value="1"/>
</dbReference>
<evidence type="ECO:0000256" key="1">
    <source>
        <dbReference type="SAM" id="SignalP"/>
    </source>
</evidence>
<proteinExistence type="predicted"/>
<protein>
    <recommendedName>
        <fullName evidence="3">T9SS type A sorting domain-containing protein</fullName>
    </recommendedName>
</protein>
<keyword evidence="1" id="KW-0732">Signal</keyword>
<feature type="signal peptide" evidence="1">
    <location>
        <begin position="1"/>
        <end position="19"/>
    </location>
</feature>
<gene>
    <name evidence="2" type="ORF">ENV79_00590</name>
</gene>
<dbReference type="InterPro" id="IPR018247">
    <property type="entry name" value="EF_Hand_1_Ca_BS"/>
</dbReference>